<keyword evidence="2" id="KW-0689">Ribosomal protein</keyword>
<keyword evidence="1" id="KW-0472">Membrane</keyword>
<dbReference type="EMBL" id="X14818">
    <property type="protein sequence ID" value="CAA32922.1"/>
    <property type="molecule type" value="Genomic_DNA"/>
</dbReference>
<sequence length="101" mass="11159">LSALNPCSANCITKLYTCLSKLSRTLCSCLFMLSRKEYVSCAFHPFILSILLAATMKGTFLDFKISIDSKVCFWIPSTISTTNIAISATLPPLFLRLLNNS</sequence>
<feature type="transmembrane region" description="Helical" evidence="1">
    <location>
        <begin position="73"/>
        <end position="95"/>
    </location>
</feature>
<keyword evidence="1" id="KW-0812">Transmembrane</keyword>
<proteinExistence type="predicted"/>
<accession>Q53754</accession>
<feature type="transmembrane region" description="Helical" evidence="1">
    <location>
        <begin position="42"/>
        <end position="61"/>
    </location>
</feature>
<protein>
    <submittedName>
        <fullName evidence="2">RpoB, rpoA and rpoC RNA polymerase subunits B, A, C and S12 ribosomal protein protein</fullName>
    </submittedName>
</protein>
<name>Q53754_9CREN</name>
<evidence type="ECO:0000256" key="1">
    <source>
        <dbReference type="SAM" id="Phobius"/>
    </source>
</evidence>
<feature type="non-terminal residue" evidence="2">
    <location>
        <position position="1"/>
    </location>
</feature>
<evidence type="ECO:0000313" key="2">
    <source>
        <dbReference type="EMBL" id="CAA32922.1"/>
    </source>
</evidence>
<dbReference type="PIR" id="S04714">
    <property type="entry name" value="S04714"/>
</dbReference>
<keyword evidence="2" id="KW-0687">Ribonucleoprotein</keyword>
<dbReference type="GO" id="GO:0005840">
    <property type="term" value="C:ribosome"/>
    <property type="evidence" value="ECO:0007669"/>
    <property type="project" value="UniProtKB-KW"/>
</dbReference>
<organism evidence="2">
    <name type="scientific">Sulfolobus acidocaldarius</name>
    <dbReference type="NCBI Taxonomy" id="2285"/>
    <lineage>
        <taxon>Archaea</taxon>
        <taxon>Thermoproteota</taxon>
        <taxon>Thermoprotei</taxon>
        <taxon>Sulfolobales</taxon>
        <taxon>Sulfolobaceae</taxon>
        <taxon>Sulfolobus</taxon>
    </lineage>
</organism>
<reference evidence="2" key="1">
    <citation type="journal article" date="1989" name="Nucleic Acids Res.">
        <title>Organization and nucleotide sequence of the genes encoding the large subunits A, B and C of the DNA-dependent RNA polymerase of the archaebacterium Sulfolobus acidocaldarius.</title>
        <authorList>
            <person name="Puehler G."/>
            <person name="Lottspeich F."/>
            <person name="Zillig W."/>
        </authorList>
    </citation>
    <scope>NUCLEOTIDE SEQUENCE</scope>
</reference>
<keyword evidence="1" id="KW-1133">Transmembrane helix</keyword>
<dbReference type="AlphaFoldDB" id="Q53754"/>